<keyword evidence="6" id="KW-1185">Reference proteome</keyword>
<keyword evidence="3" id="KW-1133">Transmembrane helix</keyword>
<dbReference type="InterPro" id="IPR004474">
    <property type="entry name" value="LytR_CpsA_psr"/>
</dbReference>
<dbReference type="Gene3D" id="3.40.630.190">
    <property type="entry name" value="LCP protein"/>
    <property type="match status" value="1"/>
</dbReference>
<feature type="region of interest" description="Disordered" evidence="2">
    <location>
        <begin position="1"/>
        <end position="36"/>
    </location>
</feature>
<evidence type="ECO:0000256" key="2">
    <source>
        <dbReference type="SAM" id="MobiDB-lite"/>
    </source>
</evidence>
<keyword evidence="3" id="KW-0472">Membrane</keyword>
<sequence length="369" mass="40067">MPGRYEGEPPGSTEDDDFFGGAGADDGYAEEEVTPPARRKRRGLRIAIVSLVTVALLGVGVVAGYVAFLNWKVSNNVTHAQLLPDSPIRGEDSEVTPSAPERPVSAGDAMNILVIGSDSRDTSSDRGRSDVMVLMHISDERDRVDLIHFPRDYFVQIPGSERKNKLNASYAFGGAPLLVETLQPLIGVPVDHVAVTDFESFQALTDSVGGVDVNVREASPGFEVGMTHMDGETGLRFVRERYNLSQGDISRGQRQQEFIKAVMLNVLTRETFTNPARLANVVDAATANLTVDDALKVSDMRDLGWALRNLRGDDIHFVTAPWSGIGSDDLAGSIVIPHNAQLDTLREHLQSDTMEDYSDEVSPRSGFGG</sequence>
<dbReference type="Pfam" id="PF03816">
    <property type="entry name" value="LytR_cpsA_psr"/>
    <property type="match status" value="1"/>
</dbReference>
<evidence type="ECO:0000313" key="6">
    <source>
        <dbReference type="Proteomes" id="UP001056535"/>
    </source>
</evidence>
<dbReference type="RefSeq" id="WP_252621551.1">
    <property type="nucleotide sequence ID" value="NZ_CP099490.1"/>
</dbReference>
<dbReference type="InterPro" id="IPR050922">
    <property type="entry name" value="LytR/CpsA/Psr_CW_biosynth"/>
</dbReference>
<feature type="transmembrane region" description="Helical" evidence="3">
    <location>
        <begin position="46"/>
        <end position="68"/>
    </location>
</feature>
<dbReference type="EMBL" id="CP099490">
    <property type="protein sequence ID" value="USQ76848.1"/>
    <property type="molecule type" value="Genomic_DNA"/>
</dbReference>
<organism evidence="5 6">
    <name type="scientific">Ornithinimicrobium cryptoxanthini</name>
    <dbReference type="NCBI Taxonomy" id="2934161"/>
    <lineage>
        <taxon>Bacteria</taxon>
        <taxon>Bacillati</taxon>
        <taxon>Actinomycetota</taxon>
        <taxon>Actinomycetes</taxon>
        <taxon>Micrococcales</taxon>
        <taxon>Ornithinimicrobiaceae</taxon>
        <taxon>Ornithinimicrobium</taxon>
    </lineage>
</organism>
<evidence type="ECO:0000256" key="1">
    <source>
        <dbReference type="ARBA" id="ARBA00006068"/>
    </source>
</evidence>
<dbReference type="Proteomes" id="UP001056535">
    <property type="component" value="Chromosome"/>
</dbReference>
<accession>A0ABY4YKJ4</accession>
<name>A0ABY4YKJ4_9MICO</name>
<dbReference type="NCBIfam" id="TIGR00350">
    <property type="entry name" value="lytR_cpsA_psr"/>
    <property type="match status" value="1"/>
</dbReference>
<feature type="region of interest" description="Disordered" evidence="2">
    <location>
        <begin position="84"/>
        <end position="103"/>
    </location>
</feature>
<comment type="similarity">
    <text evidence="1">Belongs to the LytR/CpsA/Psr (LCP) family.</text>
</comment>
<dbReference type="PANTHER" id="PTHR33392:SF6">
    <property type="entry name" value="POLYISOPRENYL-TEICHOIC ACID--PEPTIDOGLYCAN TEICHOIC ACID TRANSFERASE TAGU"/>
    <property type="match status" value="1"/>
</dbReference>
<reference evidence="5" key="1">
    <citation type="submission" date="2022-06" db="EMBL/GenBank/DDBJ databases">
        <title>Ornithinimicrobium JY.X270.</title>
        <authorList>
            <person name="Huang Y."/>
        </authorList>
    </citation>
    <scope>NUCLEOTIDE SEQUENCE</scope>
    <source>
        <strain evidence="5">JY.X270</strain>
    </source>
</reference>
<gene>
    <name evidence="5" type="ORF">NF557_02650</name>
</gene>
<protein>
    <submittedName>
        <fullName evidence="5">LCP family protein</fullName>
    </submittedName>
</protein>
<proteinExistence type="inferred from homology"/>
<feature type="domain" description="Cell envelope-related transcriptional attenuator" evidence="4">
    <location>
        <begin position="128"/>
        <end position="265"/>
    </location>
</feature>
<evidence type="ECO:0000259" key="4">
    <source>
        <dbReference type="Pfam" id="PF03816"/>
    </source>
</evidence>
<dbReference type="PANTHER" id="PTHR33392">
    <property type="entry name" value="POLYISOPRENYL-TEICHOIC ACID--PEPTIDOGLYCAN TEICHOIC ACID TRANSFERASE TAGU"/>
    <property type="match status" value="1"/>
</dbReference>
<evidence type="ECO:0000256" key="3">
    <source>
        <dbReference type="SAM" id="Phobius"/>
    </source>
</evidence>
<keyword evidence="3" id="KW-0812">Transmembrane</keyword>
<evidence type="ECO:0000313" key="5">
    <source>
        <dbReference type="EMBL" id="USQ76848.1"/>
    </source>
</evidence>